<dbReference type="GO" id="GO:0045087">
    <property type="term" value="P:innate immune response"/>
    <property type="evidence" value="ECO:0007669"/>
    <property type="project" value="TreeGrafter"/>
</dbReference>
<organism evidence="19 20">
    <name type="scientific">Steinernema hermaphroditum</name>
    <dbReference type="NCBI Taxonomy" id="289476"/>
    <lineage>
        <taxon>Eukaryota</taxon>
        <taxon>Metazoa</taxon>
        <taxon>Ecdysozoa</taxon>
        <taxon>Nematoda</taxon>
        <taxon>Chromadorea</taxon>
        <taxon>Rhabditida</taxon>
        <taxon>Tylenchina</taxon>
        <taxon>Panagrolaimomorpha</taxon>
        <taxon>Strongyloidoidea</taxon>
        <taxon>Steinernematidae</taxon>
        <taxon>Steinernema</taxon>
    </lineage>
</organism>
<feature type="region of interest" description="Disordered" evidence="16">
    <location>
        <begin position="1701"/>
        <end position="1763"/>
    </location>
</feature>
<evidence type="ECO:0000256" key="11">
    <source>
        <dbReference type="ARBA" id="ARBA00023054"/>
    </source>
</evidence>
<feature type="compositionally biased region" description="Polar residues" evidence="16">
    <location>
        <begin position="1993"/>
        <end position="2002"/>
    </location>
</feature>
<dbReference type="InterPro" id="IPR014824">
    <property type="entry name" value="Nfu/NifU_N"/>
</dbReference>
<feature type="repeat" description="ANK" evidence="13">
    <location>
        <begin position="351"/>
        <end position="383"/>
    </location>
</feature>
<evidence type="ECO:0000256" key="8">
    <source>
        <dbReference type="ARBA" id="ARBA00023004"/>
    </source>
</evidence>
<dbReference type="GO" id="GO:0005506">
    <property type="term" value="F:iron ion binding"/>
    <property type="evidence" value="ECO:0007669"/>
    <property type="project" value="InterPro"/>
</dbReference>
<feature type="repeat" description="ANK" evidence="13">
    <location>
        <begin position="1399"/>
        <end position="1431"/>
    </location>
</feature>
<feature type="compositionally biased region" description="Polar residues" evidence="16">
    <location>
        <begin position="226"/>
        <end position="244"/>
    </location>
</feature>
<evidence type="ECO:0000256" key="5">
    <source>
        <dbReference type="ARBA" id="ARBA00022723"/>
    </source>
</evidence>
<dbReference type="FunFam" id="3.30.1370.70:FF:000002">
    <property type="entry name" value="NFU1 iron-sulfur cluster scaffold homolog, mitochondrial"/>
    <property type="match status" value="1"/>
</dbReference>
<proteinExistence type="inferred from homology"/>
<dbReference type="SUPFAM" id="SSF110836">
    <property type="entry name" value="Hypothetical protein SAV1430"/>
    <property type="match status" value="1"/>
</dbReference>
<dbReference type="PANTHER" id="PTHR23206">
    <property type="entry name" value="MASK PROTEIN"/>
    <property type="match status" value="1"/>
</dbReference>
<dbReference type="Pfam" id="PF12796">
    <property type="entry name" value="Ank_2"/>
    <property type="match status" value="7"/>
</dbReference>
<evidence type="ECO:0000256" key="4">
    <source>
        <dbReference type="ARBA" id="ARBA00018782"/>
    </source>
</evidence>
<evidence type="ECO:0000256" key="6">
    <source>
        <dbReference type="ARBA" id="ARBA00022737"/>
    </source>
</evidence>
<dbReference type="SMART" id="SM00932">
    <property type="entry name" value="Nfu_N"/>
    <property type="match status" value="1"/>
</dbReference>
<dbReference type="SMART" id="SM00322">
    <property type="entry name" value="KH"/>
    <property type="match status" value="1"/>
</dbReference>
<evidence type="ECO:0000256" key="7">
    <source>
        <dbReference type="ARBA" id="ARBA00022946"/>
    </source>
</evidence>
<feature type="region of interest" description="Disordered" evidence="16">
    <location>
        <begin position="1921"/>
        <end position="2044"/>
    </location>
</feature>
<feature type="compositionally biased region" description="Acidic residues" evidence="16">
    <location>
        <begin position="30"/>
        <end position="42"/>
    </location>
</feature>
<evidence type="ECO:0000256" key="12">
    <source>
        <dbReference type="ARBA" id="ARBA00023128"/>
    </source>
</evidence>
<dbReference type="InterPro" id="IPR001075">
    <property type="entry name" value="NIF_FeS_clus_asmbl_NifU_C"/>
</dbReference>
<evidence type="ECO:0000313" key="19">
    <source>
        <dbReference type="EMBL" id="KAK0399897.1"/>
    </source>
</evidence>
<comment type="subcellular location">
    <subcellularLocation>
        <location evidence="2">Mitochondrion</location>
    </subcellularLocation>
</comment>
<feature type="region of interest" description="Disordered" evidence="16">
    <location>
        <begin position="977"/>
        <end position="1025"/>
    </location>
</feature>
<dbReference type="Gene3D" id="3.30.1370.70">
    <property type="entry name" value="Scaffold protein Nfu/NifU, N-terminal domain"/>
    <property type="match status" value="1"/>
</dbReference>
<reference evidence="19" key="1">
    <citation type="submission" date="2023-06" db="EMBL/GenBank/DDBJ databases">
        <title>Genomic analysis of the entomopathogenic nematode Steinernema hermaphroditum.</title>
        <authorList>
            <person name="Schwarz E.M."/>
            <person name="Heppert J.K."/>
            <person name="Baniya A."/>
            <person name="Schwartz H.T."/>
            <person name="Tan C.-H."/>
            <person name="Antoshechkin I."/>
            <person name="Sternberg P.W."/>
            <person name="Goodrich-Blair H."/>
            <person name="Dillman A.R."/>
        </authorList>
    </citation>
    <scope>NUCLEOTIDE SEQUENCE</scope>
    <source>
        <strain evidence="19">PS9179</strain>
        <tissue evidence="19">Whole animal</tissue>
    </source>
</reference>
<feature type="compositionally biased region" description="Polar residues" evidence="16">
    <location>
        <begin position="784"/>
        <end position="798"/>
    </location>
</feature>
<feature type="compositionally biased region" description="Basic and acidic residues" evidence="16">
    <location>
        <begin position="1561"/>
        <end position="1646"/>
    </location>
</feature>
<evidence type="ECO:0000256" key="16">
    <source>
        <dbReference type="SAM" id="MobiDB-lite"/>
    </source>
</evidence>
<feature type="compositionally biased region" description="Low complexity" evidence="16">
    <location>
        <begin position="1941"/>
        <end position="1953"/>
    </location>
</feature>
<evidence type="ECO:0000259" key="17">
    <source>
        <dbReference type="SMART" id="SM00322"/>
    </source>
</evidence>
<dbReference type="InterPro" id="IPR004088">
    <property type="entry name" value="KH_dom_type_1"/>
</dbReference>
<feature type="region of interest" description="Disordered" evidence="16">
    <location>
        <begin position="1"/>
        <end position="42"/>
    </location>
</feature>
<dbReference type="PROSITE" id="PS50297">
    <property type="entry name" value="ANK_REP_REGION"/>
    <property type="match status" value="12"/>
</dbReference>
<feature type="region of interest" description="Disordered" evidence="16">
    <location>
        <begin position="225"/>
        <end position="302"/>
    </location>
</feature>
<feature type="repeat" description="ANK" evidence="13">
    <location>
        <begin position="1229"/>
        <end position="1261"/>
    </location>
</feature>
<feature type="repeat" description="ANK" evidence="13">
    <location>
        <begin position="555"/>
        <end position="587"/>
    </location>
</feature>
<feature type="repeat" description="ANK" evidence="13">
    <location>
        <begin position="1331"/>
        <end position="1363"/>
    </location>
</feature>
<keyword evidence="20" id="KW-1185">Reference proteome</keyword>
<dbReference type="Pfam" id="PF08712">
    <property type="entry name" value="Nfu_N"/>
    <property type="match status" value="1"/>
</dbReference>
<feature type="compositionally biased region" description="Polar residues" evidence="16">
    <location>
        <begin position="1891"/>
        <end position="1900"/>
    </location>
</feature>
<keyword evidence="5" id="KW-0479">Metal-binding</keyword>
<feature type="region of interest" description="Disordered" evidence="16">
    <location>
        <begin position="2167"/>
        <end position="2201"/>
    </location>
</feature>
<feature type="repeat" description="ANK" evidence="13">
    <location>
        <begin position="1162"/>
        <end position="1194"/>
    </location>
</feature>
<accession>A0AA39H8L4</accession>
<evidence type="ECO:0000256" key="2">
    <source>
        <dbReference type="ARBA" id="ARBA00004173"/>
    </source>
</evidence>
<feature type="repeat" description="ANK" evidence="13">
    <location>
        <begin position="384"/>
        <end position="405"/>
    </location>
</feature>
<keyword evidence="14" id="KW-0694">RNA-binding</keyword>
<feature type="compositionally biased region" description="Polar residues" evidence="16">
    <location>
        <begin position="2353"/>
        <end position="2379"/>
    </location>
</feature>
<evidence type="ECO:0000256" key="15">
    <source>
        <dbReference type="SAM" id="Coils"/>
    </source>
</evidence>
<feature type="coiled-coil region" evidence="15">
    <location>
        <begin position="1124"/>
        <end position="1151"/>
    </location>
</feature>
<sequence>MAEEEDHTYSDKHQCSSSHNSLMGVRSIDDSDNDSASEDSYVEDDIEDEIFISDLDEESYELRRLDRSLEPYRHLLPVLSTLSNADKVQLQTMLYRVGITAALSVSNFIEESPNSPPPSTKETTRPLQMLEDRYVEKHGKDEPLGPCGQYLVTMLLKFGIFEDCSEMVSQIREKMGELMGSGQLPRSTITENVENDIAAASLAAVSTSLHRNPPTQTLEMLMTAASHESSTQACSETDSTSTCSKNEEDDNKDVYKGGLASPIPLTDGLMDPLPLDEEYDRLGEDECDDDDLDDDDDESDIDTSSLLHSIEDEEAGMMNQDYLLRFAAVMGYDQLLETLVKLGNTEFGTCRYSSPLLEACAGGQGSSVQILLKHSADVNATTEQGNTPLIFACAIGKIEIVKALLAVKSIDAFKRNLNGHDCLMEAACAGHLEIVKYLVDNVYSEQYGQGRVAHLTEGEKETALTLAAYKGFIEIVQYLLTQYIPSKQELYIALTETSIDGHFDIAKILMEHGAPVNMKTETFDSPLSMAAGSGHADLVKLLIEKGADIEQVNDDQYTPLMESCREGHIDLVKILIQSGVKLDQITPNQETALTLSAAHGSLPIVQLLLEQGANIFLGSPSALYEGTQEGHKDVVQFLVHRLLELRASHTKEVNEDLNKAFLISVDMNHHEIAEILASTGVNLDYIGKDGRTAMMNACRLGHLPIVKYLIERGANVNVEMPNKEGTALSLAALHGYPEIVQTLLHSGAESATVLRDSSTCILEASRHGHTACVELLLEHHAKHQTPTSAKSSTSNQVINTGNASTTSTANRSATTTTTPSACAHHNSNDNGVQKLPAHGPACSQMHALPGHPAGIGTCQHYNHTRTSAGLRAARQRKSNKSQTAHGRECPFHGCGNAHSDETAHLPLSPASYTDLQNYHHVQAAIAAGRSLMTRGRETITDEQVKQFTDAVSRNMTSQGFAEAFDKPFGDSCADPPCHDHLHVPDPPRTKTASGGVKRKSSGSKDTEIHCAHVTSGPTKASNVAMPPLSSEKSILAHSSQFTTKDIQEMFKYGAAAAPPAIAAAVTACGFEPVTSSGTVTLSRNASCTHQTEGKLPTASISITATTGPCPKDLKNVKGKRTVKNTKDMQKLKELQIQSQKAQEKRRNTSDVADIIDVQTESNHDTALTLACAGGYADLVDLLIRKGADVEHRDKKGFTPLVLAATGGHVDCVKHLLDASCMVDAVSERTKDTALSLACSGGRKEVVEILLKANANKEHRNVSDYTPLSLAASGGYIEIIQLLLNAGAEINSRTGSKLCISPLMLAAMNGHEAATKLLLERGSDINAHIETNRNTALTLACFQGRVEVVRLLLKYNANVEHRAKTGLTPLMEAANGGYSAVGKLLLEASADPNAAPVPSSKDTALTIAADKGHYQFVDLLIRHGANINARNKKGCSAVWLACNGGHLETLKTLVVHKADVDLQDARKTSPLMTAFRKGHLKIIRYLVKHVQQFPGDSECYRYLQTFPEKDKELEDRCRQCLGVILSAKERQAAQAEAAAQSLLEQLAEEQEQAASRKRSKQRKNEEKRAKRQAKKAEEQEAARLKEMAAQEEADAKRKAKEDAKKKIGEKQPTKKEEETLKELPQEEVEQIEKPKEEELRMPKKPEPVRQPQPPAPAAVIAACKPVDLPETDFLEDWTDVASVGIEKKPEKLVEVVSIAPARSRRTTKKDVSKLSATNGNSRTGNLSGKSESESEWCKAGGNRKKATTTRTTKPSSVASSVKNGDLSDDGGVWNNIESSKRRQQVMNLASSQIARVIGRGGVNINAIREATNANIEVEKQISSRNQGPRTITIRGNSDAVRNAVVMIEVLLREADLTINQIVARVLNKYSSSPSQKSNVAAADTCQGEQGAAESNKSISTGSNVWEQRAAIRQGLQKDDAISESLSQRTCSSAAESHPPPVRSTSPVSSFTPSVGARSVGCPSPTPTTDEPKPEPVRATSPDDFSKRKAPGSERASNTATPVTNGDHHGAAVRKTHSPISVPHSFNAPEFHRNLSPAPQEVPTMPNSRREPFNGPVEGDVNDIIPRFNSMSVFKGVSNKDENELAANLFAPESKLCDIWGNDRQLDMSANLTNRLGNGGLVDPVAAVWMNGGRASSPTQSNNQYAKEQQALADRGYSGFNRPFPAQNTEFTPWSDGSNVAGTQDWGSRPSMPNRQSTWDSPIMQGASHNKYSSSSFGASNYEHNLNRQTMGADMMRPISGSYDMGQKMGNEAFPNSFSQSNPHHRMGQPIELRRAMYSNPYESAAYQQPGMNSHDHFDAFSAGDRVSGMYYNQTQMAQPLTRQPFRSASQSQSIRSGNGMSQGFGNIGEMMRPSPQSQNYRLNSPSPFYVQQQQSESSRASGLVDSVPSYGMGTANQNNSMYNNWSNNTPHQSQQQNQIWSNGSGSGSRNICPASTMLSSRNFARIFRSAVASSRIIQPSSSTLLISDRSIFIQVQDTPNPMTLKFLPGQQILGDGASTYDFSSVSQAKASPLAMQLFRVDGVKSVFFGEDFITITKQSEDTEWALMKPDIFATIMDFLQSGKPIITDVSAADQGPTDTTILPDDDDVVAMIKELLESRVRPMVQEDGGDITYKGFEDGVVKLKLKGSCTGCPSSSVTLKAGIKNMLQFYVPEVKDVVEVKDEADDLIEKELEKFEKTLGKFD</sequence>
<dbReference type="FunFam" id="1.25.40.20:FF:000041">
    <property type="entry name" value="ankyrin repeat and KH domain-containing protein 1 isoform X1"/>
    <property type="match status" value="1"/>
</dbReference>
<dbReference type="GO" id="GO:0016226">
    <property type="term" value="P:iron-sulfur cluster assembly"/>
    <property type="evidence" value="ECO:0007669"/>
    <property type="project" value="InterPro"/>
</dbReference>
<dbReference type="GO" id="GO:0005739">
    <property type="term" value="C:mitochondrion"/>
    <property type="evidence" value="ECO:0007669"/>
    <property type="project" value="UniProtKB-SubCell"/>
</dbReference>
<dbReference type="InterPro" id="IPR034904">
    <property type="entry name" value="FSCA_dom_sf"/>
</dbReference>
<dbReference type="Gene3D" id="3.30.300.130">
    <property type="entry name" value="Fe-S cluster assembly (FSCA)"/>
    <property type="match status" value="1"/>
</dbReference>
<dbReference type="InterPro" id="IPR002110">
    <property type="entry name" value="Ankyrin_rpt"/>
</dbReference>
<dbReference type="InterPro" id="IPR036612">
    <property type="entry name" value="KH_dom_type_1_sf"/>
</dbReference>
<keyword evidence="10 13" id="KW-0040">ANK repeat</keyword>
<dbReference type="PANTHER" id="PTHR23206:SF8">
    <property type="entry name" value="ANKYRIN REPEAT AND KH DOMAIN-CONTAINING 1"/>
    <property type="match status" value="1"/>
</dbReference>
<dbReference type="Gene3D" id="1.25.40.20">
    <property type="entry name" value="Ankyrin repeat-containing domain"/>
    <property type="match status" value="7"/>
</dbReference>
<feature type="compositionally biased region" description="Polar residues" evidence="16">
    <location>
        <begin position="1922"/>
        <end position="1933"/>
    </location>
</feature>
<feature type="domain" description="K Homology" evidence="17">
    <location>
        <begin position="1779"/>
        <end position="1851"/>
    </location>
</feature>
<evidence type="ECO:0000256" key="3">
    <source>
        <dbReference type="ARBA" id="ARBA00006420"/>
    </source>
</evidence>
<dbReference type="SUPFAM" id="SSF48403">
    <property type="entry name" value="Ankyrin repeat"/>
    <property type="match status" value="3"/>
</dbReference>
<evidence type="ECO:0000259" key="18">
    <source>
        <dbReference type="SMART" id="SM00932"/>
    </source>
</evidence>
<keyword evidence="12" id="KW-0496">Mitochondrion</keyword>
<dbReference type="GO" id="GO:0003723">
    <property type="term" value="F:RNA binding"/>
    <property type="evidence" value="ECO:0007669"/>
    <property type="project" value="UniProtKB-UniRule"/>
</dbReference>
<dbReference type="Proteomes" id="UP001175271">
    <property type="component" value="Unassembled WGS sequence"/>
</dbReference>
<dbReference type="SMART" id="SM00248">
    <property type="entry name" value="ANK"/>
    <property type="match status" value="23"/>
</dbReference>
<feature type="compositionally biased region" description="Polar residues" evidence="16">
    <location>
        <begin position="1713"/>
        <end position="1728"/>
    </location>
</feature>
<feature type="repeat" description="ANK" evidence="13">
    <location>
        <begin position="689"/>
        <end position="721"/>
    </location>
</feature>
<feature type="domain" description="Scaffold protein Nfu/NifU N-terminal" evidence="18">
    <location>
        <begin position="2472"/>
        <end position="2561"/>
    </location>
</feature>
<comment type="similarity">
    <text evidence="3">Belongs to the NifU family.</text>
</comment>
<dbReference type="Gene3D" id="3.30.1370.10">
    <property type="entry name" value="K Homology domain, type 1"/>
    <property type="match status" value="1"/>
</dbReference>
<feature type="region of interest" description="Disordered" evidence="16">
    <location>
        <begin position="1871"/>
        <end position="1900"/>
    </location>
</feature>
<feature type="region of interest" description="Disordered" evidence="16">
    <location>
        <begin position="783"/>
        <end position="837"/>
    </location>
</feature>
<feature type="repeat" description="ANK" evidence="13">
    <location>
        <begin position="588"/>
        <end position="620"/>
    </location>
</feature>
<dbReference type="EMBL" id="JAUCMV010000005">
    <property type="protein sequence ID" value="KAK0399897.1"/>
    <property type="molecule type" value="Genomic_DNA"/>
</dbReference>
<feature type="compositionally biased region" description="Polar residues" evidence="16">
    <location>
        <begin position="2167"/>
        <end position="2198"/>
    </location>
</feature>
<evidence type="ECO:0000256" key="14">
    <source>
        <dbReference type="PROSITE-ProRule" id="PRU00117"/>
    </source>
</evidence>
<evidence type="ECO:0000256" key="9">
    <source>
        <dbReference type="ARBA" id="ARBA00023014"/>
    </source>
</evidence>
<feature type="repeat" description="ANK" evidence="13">
    <location>
        <begin position="1262"/>
        <end position="1294"/>
    </location>
</feature>
<dbReference type="PROSITE" id="PS50088">
    <property type="entry name" value="ANK_REPEAT"/>
    <property type="match status" value="15"/>
</dbReference>
<dbReference type="SUPFAM" id="SSF117916">
    <property type="entry name" value="Fe-S cluster assembly (FSCA) domain-like"/>
    <property type="match status" value="1"/>
</dbReference>
<dbReference type="GO" id="GO:0051536">
    <property type="term" value="F:iron-sulfur cluster binding"/>
    <property type="evidence" value="ECO:0007669"/>
    <property type="project" value="UniProtKB-KW"/>
</dbReference>
<feature type="compositionally biased region" description="Polar residues" evidence="16">
    <location>
        <begin position="2318"/>
        <end position="2338"/>
    </location>
</feature>
<dbReference type="Pfam" id="PF01106">
    <property type="entry name" value="NifU"/>
    <property type="match status" value="1"/>
</dbReference>
<feature type="repeat" description="ANK" evidence="13">
    <location>
        <begin position="1432"/>
        <end position="1464"/>
    </location>
</feature>
<keyword evidence="7" id="KW-0809">Transit peptide</keyword>
<feature type="repeat" description="ANK" evidence="13">
    <location>
        <begin position="522"/>
        <end position="554"/>
    </location>
</feature>
<feature type="repeat" description="ANK" evidence="13">
    <location>
        <begin position="1300"/>
        <end position="1329"/>
    </location>
</feature>
<keyword evidence="11 15" id="KW-0175">Coiled coil</keyword>
<dbReference type="InterPro" id="IPR051631">
    <property type="entry name" value="Ankyrin-KH/SAM_domain"/>
</dbReference>
<feature type="compositionally biased region" description="Low complexity" evidence="16">
    <location>
        <begin position="799"/>
        <end position="818"/>
    </location>
</feature>
<evidence type="ECO:0000256" key="13">
    <source>
        <dbReference type="PROSITE-ProRule" id="PRU00023"/>
    </source>
</evidence>
<dbReference type="Pfam" id="PF00013">
    <property type="entry name" value="KH_1"/>
    <property type="match status" value="1"/>
</dbReference>
<feature type="region of interest" description="Disordered" evidence="16">
    <location>
        <begin position="2318"/>
        <end position="2382"/>
    </location>
</feature>
<comment type="function">
    <text evidence="1">Molecular scaffold for [Fe-S] cluster assembly of mitochondrial iron-sulfur proteins.</text>
</comment>
<dbReference type="InterPro" id="IPR004087">
    <property type="entry name" value="KH_dom"/>
</dbReference>
<comment type="caution">
    <text evidence="19">The sequence shown here is derived from an EMBL/GenBank/DDBJ whole genome shotgun (WGS) entry which is preliminary data.</text>
</comment>
<keyword evidence="6" id="KW-0677">Repeat</keyword>
<dbReference type="FunFam" id="3.30.300.130:FF:000001">
    <property type="entry name" value="NFU1 iron-sulfur cluster scaffold"/>
    <property type="match status" value="1"/>
</dbReference>
<feature type="compositionally biased region" description="Acidic residues" evidence="16">
    <location>
        <begin position="274"/>
        <end position="301"/>
    </location>
</feature>
<feature type="region of interest" description="Disordered" evidence="16">
    <location>
        <begin position="1549"/>
        <end position="1655"/>
    </location>
</feature>
<evidence type="ECO:0000313" key="20">
    <source>
        <dbReference type="Proteomes" id="UP001175271"/>
    </source>
</evidence>
<keyword evidence="8" id="KW-0408">Iron</keyword>
<gene>
    <name evidence="19" type="ORF">QR680_003264</name>
</gene>
<feature type="repeat" description="ANK" evidence="13">
    <location>
        <begin position="1195"/>
        <end position="1227"/>
    </location>
</feature>
<keyword evidence="9" id="KW-0411">Iron-sulfur</keyword>
<protein>
    <recommendedName>
        <fullName evidence="4">NFU1 iron-sulfur cluster scaffold homolog, mitochondrial</fullName>
    </recommendedName>
</protein>
<dbReference type="PROSITE" id="PS50084">
    <property type="entry name" value="KH_TYPE_1"/>
    <property type="match status" value="1"/>
</dbReference>
<dbReference type="SUPFAM" id="SSF54791">
    <property type="entry name" value="Eukaryotic type KH-domain (KH-domain type I)"/>
    <property type="match status" value="1"/>
</dbReference>
<feature type="compositionally biased region" description="Basic and acidic residues" evidence="16">
    <location>
        <begin position="977"/>
        <end position="988"/>
    </location>
</feature>
<name>A0AA39H8L4_9BILA</name>
<dbReference type="InterPro" id="IPR036498">
    <property type="entry name" value="Nfu/NifU_N_sf"/>
</dbReference>
<dbReference type="CDD" id="cd06503">
    <property type="entry name" value="ATP-synt_Fo_b"/>
    <property type="match status" value="1"/>
</dbReference>
<dbReference type="PRINTS" id="PR01415">
    <property type="entry name" value="ANKYRIN"/>
</dbReference>
<dbReference type="InterPro" id="IPR036770">
    <property type="entry name" value="Ankyrin_rpt-contain_sf"/>
</dbReference>
<evidence type="ECO:0000256" key="10">
    <source>
        <dbReference type="ARBA" id="ARBA00023043"/>
    </source>
</evidence>
<evidence type="ECO:0000256" key="1">
    <source>
        <dbReference type="ARBA" id="ARBA00002175"/>
    </source>
</evidence>
<feature type="repeat" description="ANK" evidence="13">
    <location>
        <begin position="1364"/>
        <end position="1396"/>
    </location>
</feature>